<sequence length="286" mass="32831">MRNYNTLLKLRSQSGLSGNERISVCVRVKNEAGELPRFIASLKKQKMFESIHLIFLDSGSSDETIEILQNINCDLYTIDSSEFSFGDSCNLMMSLSGSELNVFFSGHVILEEDNFFQKIFNLFEQIGEFSAYFRQIVNEYLGYSIYDSTFLKYYFPNFNGQSPILLKNGFHFSNAASVISRKQWEEIGFEDVIASEDQIFAEEVSSKFNGVYYFPDLNVKHSHNESPESITKRVKINVLAKNPNGVPVYKYYLSFLKLFLSLFINSLAFKDSLKFAKAHSEGYIIK</sequence>
<evidence type="ECO:0000313" key="3">
    <source>
        <dbReference type="Proteomes" id="UP000199455"/>
    </source>
</evidence>
<reference evidence="3" key="1">
    <citation type="submission" date="2016-10" db="EMBL/GenBank/DDBJ databases">
        <authorList>
            <person name="Varghese N."/>
            <person name="Submissions S."/>
        </authorList>
    </citation>
    <scope>NUCLEOTIDE SEQUENCE [LARGE SCALE GENOMIC DNA]</scope>
    <source>
        <strain evidence="3">DSM 18609</strain>
    </source>
</reference>
<gene>
    <name evidence="2" type="ORF">SAMN04488024_10311</name>
</gene>
<dbReference type="Pfam" id="PF00535">
    <property type="entry name" value="Glycos_transf_2"/>
    <property type="match status" value="1"/>
</dbReference>
<proteinExistence type="predicted"/>
<dbReference type="Proteomes" id="UP000199455">
    <property type="component" value="Unassembled WGS sequence"/>
</dbReference>
<keyword evidence="3" id="KW-1185">Reference proteome</keyword>
<dbReference type="InterPro" id="IPR029044">
    <property type="entry name" value="Nucleotide-diphossugar_trans"/>
</dbReference>
<dbReference type="SUPFAM" id="SSF53448">
    <property type="entry name" value="Nucleotide-diphospho-sugar transferases"/>
    <property type="match status" value="1"/>
</dbReference>
<feature type="domain" description="Glycosyltransferase 2-like" evidence="1">
    <location>
        <begin position="23"/>
        <end position="181"/>
    </location>
</feature>
<dbReference type="RefSeq" id="WP_090766621.1">
    <property type="nucleotide sequence ID" value="NZ_FMZH01000003.1"/>
</dbReference>
<keyword evidence="2" id="KW-0808">Transferase</keyword>
<organism evidence="2 3">
    <name type="scientific">Pedobacter soli</name>
    <dbReference type="NCBI Taxonomy" id="390242"/>
    <lineage>
        <taxon>Bacteria</taxon>
        <taxon>Pseudomonadati</taxon>
        <taxon>Bacteroidota</taxon>
        <taxon>Sphingobacteriia</taxon>
        <taxon>Sphingobacteriales</taxon>
        <taxon>Sphingobacteriaceae</taxon>
        <taxon>Pedobacter</taxon>
    </lineage>
</organism>
<dbReference type="EMBL" id="FMZH01000003">
    <property type="protein sequence ID" value="SDC77788.1"/>
    <property type="molecule type" value="Genomic_DNA"/>
</dbReference>
<dbReference type="AlphaFoldDB" id="A0A1G6PCR2"/>
<protein>
    <submittedName>
        <fullName evidence="2">Glycosyltransferase involved in cell wall bisynthesis</fullName>
    </submittedName>
</protein>
<dbReference type="GO" id="GO:0016740">
    <property type="term" value="F:transferase activity"/>
    <property type="evidence" value="ECO:0007669"/>
    <property type="project" value="UniProtKB-KW"/>
</dbReference>
<evidence type="ECO:0000259" key="1">
    <source>
        <dbReference type="Pfam" id="PF00535"/>
    </source>
</evidence>
<evidence type="ECO:0000313" key="2">
    <source>
        <dbReference type="EMBL" id="SDC77788.1"/>
    </source>
</evidence>
<dbReference type="STRING" id="390242.SAMN04488024_10311"/>
<accession>A0A1G6PCR2</accession>
<name>A0A1G6PCR2_9SPHI</name>
<dbReference type="Gene3D" id="3.90.550.10">
    <property type="entry name" value="Spore Coat Polysaccharide Biosynthesis Protein SpsA, Chain A"/>
    <property type="match status" value="1"/>
</dbReference>
<dbReference type="InterPro" id="IPR001173">
    <property type="entry name" value="Glyco_trans_2-like"/>
</dbReference>